<reference evidence="1 2" key="1">
    <citation type="journal article" date="2016" name="Nat. Commun.">
        <title>Thousands of microbial genomes shed light on interconnected biogeochemical processes in an aquifer system.</title>
        <authorList>
            <person name="Anantharaman K."/>
            <person name="Brown C.T."/>
            <person name="Hug L.A."/>
            <person name="Sharon I."/>
            <person name="Castelle C.J."/>
            <person name="Probst A.J."/>
            <person name="Thomas B.C."/>
            <person name="Singh A."/>
            <person name="Wilkins M.J."/>
            <person name="Karaoz U."/>
            <person name="Brodie E.L."/>
            <person name="Williams K.H."/>
            <person name="Hubbard S.S."/>
            <person name="Banfield J.F."/>
        </authorList>
    </citation>
    <scope>NUCLEOTIDE SEQUENCE [LARGE SCALE GENOMIC DNA]</scope>
</reference>
<proteinExistence type="predicted"/>
<dbReference type="Proteomes" id="UP000176583">
    <property type="component" value="Unassembled WGS sequence"/>
</dbReference>
<evidence type="ECO:0000313" key="2">
    <source>
        <dbReference type="Proteomes" id="UP000176583"/>
    </source>
</evidence>
<dbReference type="AlphaFoldDB" id="A0A1F4UIT5"/>
<comment type="caution">
    <text evidence="1">The sequence shown here is derived from an EMBL/GenBank/DDBJ whole genome shotgun (WGS) entry which is preliminary data.</text>
</comment>
<name>A0A1F4UIT5_UNCKA</name>
<dbReference type="STRING" id="1802613.A2V54_03910"/>
<protein>
    <recommendedName>
        <fullName evidence="3">Polymerase nucleotidyl transferase domain-containing protein</fullName>
    </recommendedName>
</protein>
<evidence type="ECO:0000313" key="1">
    <source>
        <dbReference type="EMBL" id="OGC44875.1"/>
    </source>
</evidence>
<evidence type="ECO:0008006" key="3">
    <source>
        <dbReference type="Google" id="ProtNLM"/>
    </source>
</evidence>
<gene>
    <name evidence="1" type="ORF">A2V54_03910</name>
</gene>
<accession>A0A1F4UIT5</accession>
<organism evidence="1 2">
    <name type="scientific">candidate division WWE3 bacterium RBG_19FT_COMBO_53_11</name>
    <dbReference type="NCBI Taxonomy" id="1802613"/>
    <lineage>
        <taxon>Bacteria</taxon>
        <taxon>Katanobacteria</taxon>
    </lineage>
</organism>
<sequence>MKDLLQQLEKLGLPREKFAVGGSGPLGIRGLRESADLDLIVTEDLWNRLSERFPVEESEDCQRIRIGKIEICAKPILNYDADALIREADLIDGIRFVTLERTLEWKRRLAREKDLEDVVLIETYFKTAEKPV</sequence>
<dbReference type="EMBL" id="MEUW01000006">
    <property type="protein sequence ID" value="OGC44875.1"/>
    <property type="molecule type" value="Genomic_DNA"/>
</dbReference>